<comment type="catalytic activity">
    <reaction evidence="3">
        <text>a phosphate monoester + H2O = an alcohol + phosphate</text>
        <dbReference type="Rhea" id="RHEA:15017"/>
        <dbReference type="ChEBI" id="CHEBI:15377"/>
        <dbReference type="ChEBI" id="CHEBI:30879"/>
        <dbReference type="ChEBI" id="CHEBI:43474"/>
        <dbReference type="ChEBI" id="CHEBI:67140"/>
        <dbReference type="EC" id="3.1.3.2"/>
    </reaction>
</comment>
<evidence type="ECO:0000259" key="4">
    <source>
        <dbReference type="Pfam" id="PF00149"/>
    </source>
</evidence>
<dbReference type="InterPro" id="IPR008963">
    <property type="entry name" value="Purple_acid_Pase-like_N"/>
</dbReference>
<dbReference type="PANTHER" id="PTHR22953">
    <property type="entry name" value="ACID PHOSPHATASE RELATED"/>
    <property type="match status" value="1"/>
</dbReference>
<dbReference type="GO" id="GO:0003993">
    <property type="term" value="F:acid phosphatase activity"/>
    <property type="evidence" value="ECO:0007669"/>
    <property type="project" value="UniProtKB-EC"/>
</dbReference>
<evidence type="ECO:0000313" key="6">
    <source>
        <dbReference type="EMBL" id="KAK9835116.1"/>
    </source>
</evidence>
<dbReference type="Pfam" id="PF16656">
    <property type="entry name" value="Pur_ac_phosph_N"/>
    <property type="match status" value="1"/>
</dbReference>
<dbReference type="AlphaFoldDB" id="A0AAW1RP22"/>
<dbReference type="InterPro" id="IPR015914">
    <property type="entry name" value="PAPs_N"/>
</dbReference>
<dbReference type="SUPFAM" id="SSF49363">
    <property type="entry name" value="Purple acid phosphatase, N-terminal domain"/>
    <property type="match status" value="1"/>
</dbReference>
<name>A0AAW1RP22_9CHLO</name>
<feature type="domain" description="Purple acid phosphatase N-terminal" evidence="5">
    <location>
        <begin position="28"/>
        <end position="149"/>
    </location>
</feature>
<dbReference type="Gene3D" id="2.60.40.380">
    <property type="entry name" value="Purple acid phosphatase-like, N-terminal"/>
    <property type="match status" value="1"/>
</dbReference>
<keyword evidence="3" id="KW-0378">Hydrolase</keyword>
<proteinExistence type="inferred from homology"/>
<protein>
    <recommendedName>
        <fullName evidence="3">Purple acid phosphatase</fullName>
        <ecNumber evidence="3">3.1.3.2</ecNumber>
    </recommendedName>
</protein>
<comment type="caution">
    <text evidence="6">The sequence shown here is derived from an EMBL/GenBank/DDBJ whole genome shotgun (WGS) entry which is preliminary data.</text>
</comment>
<dbReference type="PANTHER" id="PTHR22953:SF153">
    <property type="entry name" value="PURPLE ACID PHOSPHATASE"/>
    <property type="match status" value="1"/>
</dbReference>
<evidence type="ECO:0000256" key="1">
    <source>
        <dbReference type="ARBA" id="ARBA00008723"/>
    </source>
</evidence>
<sequence length="306" mass="33500">MPYDIRNPSSSQDLPLTGLLAPAPGNVPEQIHLSYGGSAPGSYGGQQSMYVSWTTGPSQVALGPVTLPNVSCTASVVKYGTNPAALTQTATGSATAYTQIYIQEFGFEKNYSSPSIHHVKVQGLLPNTQYFYTVGDGTPASTSPVLTFTSAPLPGTAPFRLVMFADLGQTYNSSSTLSHMQDSLAANPEGGAAPHLFYAADFAYSDDYQSNGTFTGVGDYMVWMENVMIIGWPNYKYDSPQYAWLQKDLASVNRTVTPWVIVQFHNPWYSTYSYSDFKQMDCFRQILEPLLYKYGVDLVYNGHVHS</sequence>
<evidence type="ECO:0000256" key="2">
    <source>
        <dbReference type="ARBA" id="ARBA00022729"/>
    </source>
</evidence>
<dbReference type="InterPro" id="IPR004843">
    <property type="entry name" value="Calcineurin-like_PHP"/>
</dbReference>
<organism evidence="6 7">
    <name type="scientific">Apatococcus fuscideae</name>
    <dbReference type="NCBI Taxonomy" id="2026836"/>
    <lineage>
        <taxon>Eukaryota</taxon>
        <taxon>Viridiplantae</taxon>
        <taxon>Chlorophyta</taxon>
        <taxon>core chlorophytes</taxon>
        <taxon>Trebouxiophyceae</taxon>
        <taxon>Chlorellales</taxon>
        <taxon>Chlorellaceae</taxon>
        <taxon>Apatococcus</taxon>
    </lineage>
</organism>
<dbReference type="SUPFAM" id="SSF56300">
    <property type="entry name" value="Metallo-dependent phosphatases"/>
    <property type="match status" value="1"/>
</dbReference>
<dbReference type="Proteomes" id="UP001485043">
    <property type="component" value="Unassembled WGS sequence"/>
</dbReference>
<evidence type="ECO:0000259" key="5">
    <source>
        <dbReference type="Pfam" id="PF16656"/>
    </source>
</evidence>
<reference evidence="6 7" key="1">
    <citation type="journal article" date="2024" name="Nat. Commun.">
        <title>Phylogenomics reveals the evolutionary origins of lichenization in chlorophyte algae.</title>
        <authorList>
            <person name="Puginier C."/>
            <person name="Libourel C."/>
            <person name="Otte J."/>
            <person name="Skaloud P."/>
            <person name="Haon M."/>
            <person name="Grisel S."/>
            <person name="Petersen M."/>
            <person name="Berrin J.G."/>
            <person name="Delaux P.M."/>
            <person name="Dal Grande F."/>
            <person name="Keller J."/>
        </authorList>
    </citation>
    <scope>NUCLEOTIDE SEQUENCE [LARGE SCALE GENOMIC DNA]</scope>
    <source>
        <strain evidence="6 7">SAG 2523</strain>
    </source>
</reference>
<feature type="domain" description="Calcineurin-like phosphoesterase" evidence="4">
    <location>
        <begin position="233"/>
        <end position="305"/>
    </location>
</feature>
<comment type="similarity">
    <text evidence="1 3">Belongs to the metallophosphoesterase superfamily. Purple acid phosphatase family.</text>
</comment>
<dbReference type="GO" id="GO:0046872">
    <property type="term" value="F:metal ion binding"/>
    <property type="evidence" value="ECO:0007669"/>
    <property type="project" value="InterPro"/>
</dbReference>
<gene>
    <name evidence="6" type="ORF">WJX84_009688</name>
</gene>
<dbReference type="EMBL" id="JALJOV010002069">
    <property type="protein sequence ID" value="KAK9835116.1"/>
    <property type="molecule type" value="Genomic_DNA"/>
</dbReference>
<dbReference type="Gene3D" id="3.60.21.10">
    <property type="match status" value="2"/>
</dbReference>
<dbReference type="EC" id="3.1.3.2" evidence="3"/>
<dbReference type="InterPro" id="IPR029052">
    <property type="entry name" value="Metallo-depent_PP-like"/>
</dbReference>
<keyword evidence="2" id="KW-0732">Signal</keyword>
<dbReference type="Pfam" id="PF00149">
    <property type="entry name" value="Metallophos"/>
    <property type="match status" value="1"/>
</dbReference>
<evidence type="ECO:0000313" key="7">
    <source>
        <dbReference type="Proteomes" id="UP001485043"/>
    </source>
</evidence>
<accession>A0AAW1RP22</accession>
<evidence type="ECO:0000256" key="3">
    <source>
        <dbReference type="RuleBase" id="RU361203"/>
    </source>
</evidence>
<dbReference type="InterPro" id="IPR039331">
    <property type="entry name" value="PAPs-like"/>
</dbReference>
<keyword evidence="7" id="KW-1185">Reference proteome</keyword>